<evidence type="ECO:0000313" key="3">
    <source>
        <dbReference type="Proteomes" id="UP000078492"/>
    </source>
</evidence>
<proteinExistence type="predicted"/>
<name>A0A195DY24_9HYME</name>
<organism evidence="2 3">
    <name type="scientific">Trachymyrmex cornetzi</name>
    <dbReference type="NCBI Taxonomy" id="471704"/>
    <lineage>
        <taxon>Eukaryota</taxon>
        <taxon>Metazoa</taxon>
        <taxon>Ecdysozoa</taxon>
        <taxon>Arthropoda</taxon>
        <taxon>Hexapoda</taxon>
        <taxon>Insecta</taxon>
        <taxon>Pterygota</taxon>
        <taxon>Neoptera</taxon>
        <taxon>Endopterygota</taxon>
        <taxon>Hymenoptera</taxon>
        <taxon>Apocrita</taxon>
        <taxon>Aculeata</taxon>
        <taxon>Formicoidea</taxon>
        <taxon>Formicidae</taxon>
        <taxon>Myrmicinae</taxon>
        <taxon>Trachymyrmex</taxon>
    </lineage>
</organism>
<feature type="region of interest" description="Disordered" evidence="1">
    <location>
        <begin position="345"/>
        <end position="381"/>
    </location>
</feature>
<sequence>MRRLRLRHRTDGAQGVVQLGGGGNSVPGESTVFVITAASAVAAASAAAATTATAAISTAAVSTAVCTAGRTAASTATKLAQELVLVLDAPFTRPQLQHRPAKPEVEVREFEGHPRTSAKIDLNVVAQYLEFDNFETRGKMDQGRIPGVRNDMEVMTGTIVIPNGCPNPIHARDIELGDERSAKCSPSKREILRGFAVSGKKGEEVSVTSVVRAVPPRQNRADDVEEHEGGFCRRTHVTSDSFSTPASRRRAFIPTLRPTPPFASLDQHPAGPDWSTRRNCLVGEHPATRGFYGNGGGVARDNLVIGIAATAAGTSMGTLGCLVRGEQTTRLYSGMLNIMLRRKKLGSIPNRTDRTRSPGRCGQASSSSSVGPSLGRESHKVASPALRALTLDTRHRKTLRVCLVKRCRCATGVCDTDIRTRAKRNFLAARSIRSSIRENIDELAREVGSVQSYSAFRDIREKLFIFLS</sequence>
<accession>A0A195DY24</accession>
<feature type="compositionally biased region" description="Low complexity" evidence="1">
    <location>
        <begin position="358"/>
        <end position="375"/>
    </location>
</feature>
<dbReference type="AlphaFoldDB" id="A0A195DY24"/>
<dbReference type="EMBL" id="KQ980107">
    <property type="protein sequence ID" value="KYN17721.1"/>
    <property type="molecule type" value="Genomic_DNA"/>
</dbReference>
<protein>
    <submittedName>
        <fullName evidence="2">Uncharacterized protein</fullName>
    </submittedName>
</protein>
<gene>
    <name evidence="2" type="ORF">ALC57_10090</name>
</gene>
<reference evidence="2 3" key="1">
    <citation type="submission" date="2015-09" db="EMBL/GenBank/DDBJ databases">
        <title>Trachymyrmex cornetzi WGS genome.</title>
        <authorList>
            <person name="Nygaard S."/>
            <person name="Hu H."/>
            <person name="Boomsma J."/>
            <person name="Zhang G."/>
        </authorList>
    </citation>
    <scope>NUCLEOTIDE SEQUENCE [LARGE SCALE GENOMIC DNA]</scope>
    <source>
        <strain evidence="2">Tcor2-1</strain>
        <tissue evidence="2">Whole body</tissue>
    </source>
</reference>
<evidence type="ECO:0000313" key="2">
    <source>
        <dbReference type="EMBL" id="KYN17721.1"/>
    </source>
</evidence>
<evidence type="ECO:0000256" key="1">
    <source>
        <dbReference type="SAM" id="MobiDB-lite"/>
    </source>
</evidence>
<keyword evidence="3" id="KW-1185">Reference proteome</keyword>
<dbReference type="Proteomes" id="UP000078492">
    <property type="component" value="Unassembled WGS sequence"/>
</dbReference>